<dbReference type="Proteomes" id="UP000295444">
    <property type="component" value="Unassembled WGS sequence"/>
</dbReference>
<keyword evidence="1" id="KW-1133">Transmembrane helix</keyword>
<reference evidence="2 3" key="1">
    <citation type="submission" date="2019-03" db="EMBL/GenBank/DDBJ databases">
        <title>Genomic Encyclopedia of Type Strains, Phase IV (KMG-IV): sequencing the most valuable type-strain genomes for metagenomic binning, comparative biology and taxonomic classification.</title>
        <authorList>
            <person name="Goeker M."/>
        </authorList>
    </citation>
    <scope>NUCLEOTIDE SEQUENCE [LARGE SCALE GENOMIC DNA]</scope>
    <source>
        <strain evidence="2 3">DSM 45361</strain>
    </source>
</reference>
<evidence type="ECO:0000313" key="3">
    <source>
        <dbReference type="Proteomes" id="UP000295444"/>
    </source>
</evidence>
<evidence type="ECO:0000256" key="1">
    <source>
        <dbReference type="SAM" id="Phobius"/>
    </source>
</evidence>
<organism evidence="2 3">
    <name type="scientific">Labedaea rhizosphaerae</name>
    <dbReference type="NCBI Taxonomy" id="598644"/>
    <lineage>
        <taxon>Bacteria</taxon>
        <taxon>Bacillati</taxon>
        <taxon>Actinomycetota</taxon>
        <taxon>Actinomycetes</taxon>
        <taxon>Pseudonocardiales</taxon>
        <taxon>Pseudonocardiaceae</taxon>
        <taxon>Labedaea</taxon>
    </lineage>
</organism>
<feature type="transmembrane region" description="Helical" evidence="1">
    <location>
        <begin position="76"/>
        <end position="96"/>
    </location>
</feature>
<keyword evidence="1" id="KW-0812">Transmembrane</keyword>
<name>A0A4R6SMK5_LABRH</name>
<dbReference type="PROSITE" id="PS51257">
    <property type="entry name" value="PROKAR_LIPOPROTEIN"/>
    <property type="match status" value="1"/>
</dbReference>
<feature type="transmembrane region" description="Helical" evidence="1">
    <location>
        <begin position="102"/>
        <end position="120"/>
    </location>
</feature>
<gene>
    <name evidence="2" type="ORF">EV186_1011734</name>
</gene>
<keyword evidence="3" id="KW-1185">Reference proteome</keyword>
<feature type="transmembrane region" description="Helical" evidence="1">
    <location>
        <begin position="132"/>
        <end position="152"/>
    </location>
</feature>
<feature type="transmembrane region" description="Helical" evidence="1">
    <location>
        <begin position="172"/>
        <end position="197"/>
    </location>
</feature>
<keyword evidence="1" id="KW-0472">Membrane</keyword>
<dbReference type="RefSeq" id="WP_133848450.1">
    <property type="nucleotide sequence ID" value="NZ_SNXZ01000001.1"/>
</dbReference>
<protein>
    <submittedName>
        <fullName evidence="2">Uncharacterized protein</fullName>
    </submittedName>
</protein>
<proteinExistence type="predicted"/>
<comment type="caution">
    <text evidence="2">The sequence shown here is derived from an EMBL/GenBank/DDBJ whole genome shotgun (WGS) entry which is preliminary data.</text>
</comment>
<accession>A0A4R6SMK5</accession>
<dbReference type="EMBL" id="SNXZ01000001">
    <property type="protein sequence ID" value="TDQ05756.1"/>
    <property type="molecule type" value="Genomic_DNA"/>
</dbReference>
<dbReference type="AlphaFoldDB" id="A0A4R6SMK5"/>
<feature type="transmembrane region" description="Helical" evidence="1">
    <location>
        <begin position="25"/>
        <end position="56"/>
    </location>
</feature>
<evidence type="ECO:0000313" key="2">
    <source>
        <dbReference type="EMBL" id="TDQ05756.1"/>
    </source>
</evidence>
<sequence length="202" mass="21974">MSEQLSRVTQPVARSAEPALWRQPAFLIIVIAGCFHLFRGAAVDGVVFLLLAVGLVVTRHRAMPVAAPPTTRANTYAVVGVVLGCALYGWVVGHWTPNTLPVQLAVAVPGLMVMPFAWRVPDVSRTLPDRAWLWAVVGVLVCLWELTSFLFQSDPAVGTYEHPTLSVVLDPLFATASLRSVLVGVWLALGIALFRLIRGRRT</sequence>
<dbReference type="OrthoDB" id="3623344at2"/>